<comment type="caution">
    <text evidence="2">The sequence shown here is derived from an EMBL/GenBank/DDBJ whole genome shotgun (WGS) entry which is preliminary data.</text>
</comment>
<organism evidence="2 3">
    <name type="scientific">Fimbriiglobus ruber</name>
    <dbReference type="NCBI Taxonomy" id="1908690"/>
    <lineage>
        <taxon>Bacteria</taxon>
        <taxon>Pseudomonadati</taxon>
        <taxon>Planctomycetota</taxon>
        <taxon>Planctomycetia</taxon>
        <taxon>Gemmatales</taxon>
        <taxon>Gemmataceae</taxon>
        <taxon>Fimbriiglobus</taxon>
    </lineage>
</organism>
<proteinExistence type="predicted"/>
<evidence type="ECO:0000313" key="2">
    <source>
        <dbReference type="EMBL" id="OWK46333.1"/>
    </source>
</evidence>
<feature type="region of interest" description="Disordered" evidence="1">
    <location>
        <begin position="74"/>
        <end position="110"/>
    </location>
</feature>
<protein>
    <submittedName>
        <fullName evidence="2">Uncharacterized protein</fullName>
    </submittedName>
</protein>
<sequence>MLAQGKPAAGATVVLHPVGQIDPKTPLPTGKVDDKGTVRLSTFTQDDGAPPGQYTITVDWREVRKVTVGSDQIRELSPDKLKGRYGKPDAPAAPRVTVEKQPNKLPPLQL</sequence>
<evidence type="ECO:0000313" key="3">
    <source>
        <dbReference type="Proteomes" id="UP000214646"/>
    </source>
</evidence>
<evidence type="ECO:0000256" key="1">
    <source>
        <dbReference type="SAM" id="MobiDB-lite"/>
    </source>
</evidence>
<keyword evidence="3" id="KW-1185">Reference proteome</keyword>
<name>A0A225DZC6_9BACT</name>
<dbReference type="EMBL" id="NIDE01000001">
    <property type="protein sequence ID" value="OWK46333.1"/>
    <property type="molecule type" value="Genomic_DNA"/>
</dbReference>
<accession>A0A225DZC6</accession>
<dbReference type="Proteomes" id="UP000214646">
    <property type="component" value="Unassembled WGS sequence"/>
</dbReference>
<gene>
    <name evidence="2" type="ORF">FRUB_00032</name>
</gene>
<dbReference type="AlphaFoldDB" id="A0A225DZC6"/>
<reference evidence="3" key="1">
    <citation type="submission" date="2017-06" db="EMBL/GenBank/DDBJ databases">
        <title>Genome analysis of Fimbriiglobus ruber SP5, the first member of the order Planctomycetales with confirmed chitinolytic capability.</title>
        <authorList>
            <person name="Ravin N.V."/>
            <person name="Rakitin A.L."/>
            <person name="Ivanova A.A."/>
            <person name="Beletsky A.V."/>
            <person name="Kulichevskaya I.S."/>
            <person name="Mardanov A.V."/>
            <person name="Dedysh S.N."/>
        </authorList>
    </citation>
    <scope>NUCLEOTIDE SEQUENCE [LARGE SCALE GENOMIC DNA]</scope>
    <source>
        <strain evidence="3">SP5</strain>
    </source>
</reference>